<reference evidence="1 2" key="1">
    <citation type="submission" date="2015-09" db="EMBL/GenBank/DDBJ databases">
        <authorList>
            <consortium name="Pathogen Informatics"/>
        </authorList>
    </citation>
    <scope>NUCLEOTIDE SEQUENCE [LARGE SCALE GENOMIC DNA]</scope>
    <source>
        <strain evidence="1 2">2789STDY5608891</strain>
    </source>
</reference>
<evidence type="ECO:0008006" key="3">
    <source>
        <dbReference type="Google" id="ProtNLM"/>
    </source>
</evidence>
<sequence>MRAAKFLKCEPCGTSGNTERGKITAVSQILEVKGEQAIEISLFHKGVLKGRYFANEDGYNAWINGTWRICKLNNAARVCMGKEPVKSYYCDLDDCIAWESIEDKQRALDFLDTWRIGVYEDEINEANRQKAMERKVDRINDMMAEIPCVPDKVEDWLDQKIFPGHILFIKKVGKRTTYSCTACGCSSWKKKGWKHGEKTSCPKCGQLVTANSRQQEKVRKAPVILLQQYGEKWVERQFKTICRWSAGKKEIQMFEEIRAIIPKGKDWGKVWYGTRIEADEFEQDFWDRNQQNKRFVPSYLYPDNLKEVLPCGNLERSGVDALANSGTKFNVNKFITSFRARPYFEYIAKAGLYRLIADIVDQYGWWGEPSCMCTHEKKLKDALQLDGNRTNRMKQIDGNLYTLNWLQYEQMKGIKISQEALQYLTDKKMSVGECKDILKELKSVNRMVNYMKKQKISPKNLTTTWTDYLAMAKAEGYDTEDDIVRLPKDLKARHDELVELRNQRANKKRLKGYTKLDQQIQERLPEVQKYFWEDKTHMIIPAGNCEELMTEGQTLHHCVGSSDQYMKKMAAGETWILFLRKKEDLEKAYYTVEINMKDDRIIQYYSAFDRQPDKETISEVLKRFKQSIKAKRVRITVPVTNIA</sequence>
<accession>A0A173UMC7</accession>
<dbReference type="Pfam" id="PF14284">
    <property type="entry name" value="PcfJ"/>
    <property type="match status" value="1"/>
</dbReference>
<protein>
    <recommendedName>
        <fullName evidence="3">PcfJ-like protein</fullName>
    </recommendedName>
</protein>
<dbReference type="RefSeq" id="WP_055290513.1">
    <property type="nucleotide sequence ID" value="NZ_CP173382.1"/>
</dbReference>
<name>A0A173UMC7_EUBRA</name>
<dbReference type="AlphaFoldDB" id="A0A173UMC7"/>
<evidence type="ECO:0000313" key="1">
    <source>
        <dbReference type="EMBL" id="CUN15984.1"/>
    </source>
</evidence>
<dbReference type="InterPro" id="IPR025586">
    <property type="entry name" value="PcfJ"/>
</dbReference>
<evidence type="ECO:0000313" key="2">
    <source>
        <dbReference type="Proteomes" id="UP000095492"/>
    </source>
</evidence>
<dbReference type="EMBL" id="CYYA01000015">
    <property type="protein sequence ID" value="CUN15984.1"/>
    <property type="molecule type" value="Genomic_DNA"/>
</dbReference>
<dbReference type="Proteomes" id="UP000095492">
    <property type="component" value="Unassembled WGS sequence"/>
</dbReference>
<organism evidence="1 2">
    <name type="scientific">Eubacterium ramulus</name>
    <dbReference type="NCBI Taxonomy" id="39490"/>
    <lineage>
        <taxon>Bacteria</taxon>
        <taxon>Bacillati</taxon>
        <taxon>Bacillota</taxon>
        <taxon>Clostridia</taxon>
        <taxon>Eubacteriales</taxon>
        <taxon>Eubacteriaceae</taxon>
        <taxon>Eubacterium</taxon>
    </lineage>
</organism>
<proteinExistence type="predicted"/>
<gene>
    <name evidence="1" type="ORF">ERS852448_02135</name>
</gene>
<dbReference type="GeneID" id="97391197"/>
<dbReference type="OrthoDB" id="1802755at2"/>
<dbReference type="STRING" id="39490.ERS852448_02135"/>